<dbReference type="Proteomes" id="UP000248132">
    <property type="component" value="Unassembled WGS sequence"/>
</dbReference>
<dbReference type="OrthoDB" id="1739947at2"/>
<keyword evidence="1" id="KW-1133">Transmembrane helix</keyword>
<feature type="transmembrane region" description="Helical" evidence="1">
    <location>
        <begin position="9"/>
        <end position="30"/>
    </location>
</feature>
<dbReference type="EMBL" id="QKMR01000005">
    <property type="protein sequence ID" value="PYG88834.1"/>
    <property type="molecule type" value="Genomic_DNA"/>
</dbReference>
<gene>
    <name evidence="2" type="ORF">LY28_01195</name>
</gene>
<protein>
    <recommendedName>
        <fullName evidence="4">DUF948 domain-containing protein</fullName>
    </recommendedName>
</protein>
<accession>A0A318Y0K4</accession>
<evidence type="ECO:0000313" key="2">
    <source>
        <dbReference type="EMBL" id="PYG88834.1"/>
    </source>
</evidence>
<reference evidence="2 3" key="1">
    <citation type="submission" date="2018-06" db="EMBL/GenBank/DDBJ databases">
        <title>Genomic Encyclopedia of Type Strains, Phase I: the one thousand microbial genomes (KMG-I) project.</title>
        <authorList>
            <person name="Kyrpides N."/>
        </authorList>
    </citation>
    <scope>NUCLEOTIDE SEQUENCE [LARGE SCALE GENOMIC DNA]</scope>
    <source>
        <strain evidence="2 3">DSM 19573</strain>
    </source>
</reference>
<organism evidence="2 3">
    <name type="scientific">Ruminiclostridium sufflavum DSM 19573</name>
    <dbReference type="NCBI Taxonomy" id="1121337"/>
    <lineage>
        <taxon>Bacteria</taxon>
        <taxon>Bacillati</taxon>
        <taxon>Bacillota</taxon>
        <taxon>Clostridia</taxon>
        <taxon>Eubacteriales</taxon>
        <taxon>Oscillospiraceae</taxon>
        <taxon>Ruminiclostridium</taxon>
    </lineage>
</organism>
<proteinExistence type="predicted"/>
<dbReference type="RefSeq" id="WP_110461254.1">
    <property type="nucleotide sequence ID" value="NZ_QKMR01000005.1"/>
</dbReference>
<evidence type="ECO:0008006" key="4">
    <source>
        <dbReference type="Google" id="ProtNLM"/>
    </source>
</evidence>
<dbReference type="AlphaFoldDB" id="A0A318Y0K4"/>
<sequence length="126" mass="13458">MSITVDLRVIAWFIIFCIAVVVGVFMIILLKNCLKVVDKVNDIIESNSESIGETLTVLPATVKSIDELAGSAKVTMDKANSIVATVEDNVSDTFDSFSVNAENVLSIINIASTVVKSIISAFSSSK</sequence>
<evidence type="ECO:0000313" key="3">
    <source>
        <dbReference type="Proteomes" id="UP000248132"/>
    </source>
</evidence>
<keyword evidence="3" id="KW-1185">Reference proteome</keyword>
<keyword evidence="1" id="KW-0812">Transmembrane</keyword>
<keyword evidence="1" id="KW-0472">Membrane</keyword>
<evidence type="ECO:0000256" key="1">
    <source>
        <dbReference type="SAM" id="Phobius"/>
    </source>
</evidence>
<name>A0A318Y0K4_9FIRM</name>
<comment type="caution">
    <text evidence="2">The sequence shown here is derived from an EMBL/GenBank/DDBJ whole genome shotgun (WGS) entry which is preliminary data.</text>
</comment>